<keyword evidence="5" id="KW-1185">Reference proteome</keyword>
<dbReference type="RefSeq" id="WP_083427342.1">
    <property type="nucleotide sequence ID" value="NZ_FOWE01000006.1"/>
</dbReference>
<organism evidence="4 5">
    <name type="scientific">Geodermatophilus obscurus</name>
    <dbReference type="NCBI Taxonomy" id="1861"/>
    <lineage>
        <taxon>Bacteria</taxon>
        <taxon>Bacillati</taxon>
        <taxon>Actinomycetota</taxon>
        <taxon>Actinomycetes</taxon>
        <taxon>Geodermatophilales</taxon>
        <taxon>Geodermatophilaceae</taxon>
        <taxon>Geodermatophilus</taxon>
    </lineage>
</organism>
<evidence type="ECO:0000256" key="1">
    <source>
        <dbReference type="ARBA" id="ARBA00006817"/>
    </source>
</evidence>
<dbReference type="Gene3D" id="3.30.530.20">
    <property type="match status" value="1"/>
</dbReference>
<dbReference type="InterPro" id="IPR023393">
    <property type="entry name" value="START-like_dom_sf"/>
</dbReference>
<evidence type="ECO:0000313" key="5">
    <source>
        <dbReference type="Proteomes" id="UP000183642"/>
    </source>
</evidence>
<dbReference type="Pfam" id="PF08327">
    <property type="entry name" value="AHSA1"/>
    <property type="match status" value="1"/>
</dbReference>
<name>A0A1I5GDW8_9ACTN</name>
<evidence type="ECO:0000313" key="4">
    <source>
        <dbReference type="EMBL" id="SFO34140.1"/>
    </source>
</evidence>
<protein>
    <submittedName>
        <fullName evidence="4">Uncharacterized conserved protein YndB, AHSA1/START domain</fullName>
    </submittedName>
</protein>
<gene>
    <name evidence="4" type="ORF">SAMN05660359_02799</name>
</gene>
<proteinExistence type="inferred from homology"/>
<feature type="region of interest" description="Disordered" evidence="2">
    <location>
        <begin position="156"/>
        <end position="175"/>
    </location>
</feature>
<sequence length="175" mass="19486">MTEQQTPADPPISRRGVVTELPDGRLRLEFRRSWPDGPDEIWAALTEPDRLGRWFGTYEGDRAPGARGTLTMTHEAEPVGEAVRIAECDPPRRLVVEWAEQQDWRIELALAVESGRTTLHFVQVFAAGTDVTDFALGWHWYLDKLDAEAGGRPDPGDWDTFLAASGPDYGRTPGA</sequence>
<dbReference type="InterPro" id="IPR013538">
    <property type="entry name" value="ASHA1/2-like_C"/>
</dbReference>
<evidence type="ECO:0000256" key="2">
    <source>
        <dbReference type="SAM" id="MobiDB-lite"/>
    </source>
</evidence>
<evidence type="ECO:0000259" key="3">
    <source>
        <dbReference type="Pfam" id="PF08327"/>
    </source>
</evidence>
<comment type="similarity">
    <text evidence="1">Belongs to the AHA1 family.</text>
</comment>
<feature type="domain" description="Activator of Hsp90 ATPase homologue 1/2-like C-terminal" evidence="3">
    <location>
        <begin position="38"/>
        <end position="148"/>
    </location>
</feature>
<dbReference type="AlphaFoldDB" id="A0A1I5GDW8"/>
<dbReference type="EMBL" id="FOWE01000006">
    <property type="protein sequence ID" value="SFO34140.1"/>
    <property type="molecule type" value="Genomic_DNA"/>
</dbReference>
<accession>A0A1I5GDW8</accession>
<dbReference type="Proteomes" id="UP000183642">
    <property type="component" value="Unassembled WGS sequence"/>
</dbReference>
<dbReference type="OrthoDB" id="8117292at2"/>
<dbReference type="SUPFAM" id="SSF55961">
    <property type="entry name" value="Bet v1-like"/>
    <property type="match status" value="1"/>
</dbReference>
<reference evidence="5" key="1">
    <citation type="submission" date="2016-10" db="EMBL/GenBank/DDBJ databases">
        <authorList>
            <person name="Varghese N."/>
            <person name="Submissions S."/>
        </authorList>
    </citation>
    <scope>NUCLEOTIDE SEQUENCE [LARGE SCALE GENOMIC DNA]</scope>
    <source>
        <strain evidence="5">DSM 43161</strain>
    </source>
</reference>